<dbReference type="Pfam" id="PF10647">
    <property type="entry name" value="Gmad1"/>
    <property type="match status" value="1"/>
</dbReference>
<comment type="caution">
    <text evidence="5">The sequence shown here is derived from an EMBL/GenBank/DDBJ whole genome shotgun (WGS) entry which is preliminary data.</text>
</comment>
<accession>A0ABW2HUQ1</accession>
<evidence type="ECO:0000259" key="4">
    <source>
        <dbReference type="Pfam" id="PF10647"/>
    </source>
</evidence>
<keyword evidence="6" id="KW-1185">Reference proteome</keyword>
<evidence type="ECO:0000256" key="2">
    <source>
        <dbReference type="SAM" id="SignalP"/>
    </source>
</evidence>
<proteinExistence type="predicted"/>
<name>A0ABW2HUQ1_9ACTN</name>
<dbReference type="InterPro" id="IPR019606">
    <property type="entry name" value="GerMN"/>
</dbReference>
<evidence type="ECO:0000259" key="3">
    <source>
        <dbReference type="Pfam" id="PF10646"/>
    </source>
</evidence>
<gene>
    <name evidence="5" type="ORF">ACFQS1_22940</name>
</gene>
<sequence>MRRLFAVVTLAALLLGGCGIPDETKVTVVGPGPTVAPGGRDNTVPAVRNTRNSANTPSQLVSYYLEAAAGEPDGAVNRAKAFMSDDAKAKFHPDPEVKVIRMKGIPLVTPGDPEITFNAQAVGMLKGNGVLEPSVEAPKEYKLRVGQIAGQSGYFVLDSPNVLLLTDTALDNFYARRTIYFWNTEDTSLVPDLRYMPLDVPSDQQPTTILSWLVNGPASWLNDVAHGLPSGTVAPDNVPAPTNGIFTVTLSAQAVPAGDVREIDRLRRQLQWSLREGADPFTLELKIGHQAVGRYSDDDYLSSNPAYRLAGLPERFTVYGGVIRRLAKSAQPGAPIPVLKPEENKNISVAAMSTSSTHTYAAVVVGSGKNAKLKVAAARTGQQAALKEVGGISGALGRPVWAVTTDGDPSGAVGLITVNGKLYSFGPGGSPAVPVASTGVPGPITAISVAPDGYRVALVSGGQLYRTTLKTGGDAPTMSKTVEQILAPGFSRVAAAAWSSETYLAVAGVRDDSPRYAVVDVSVDGAVRYTRLDDVGKGAITYLTAYPANPVTKGENADNESYEVAGVGWDVLTAPERIGTDALAGPTASPQPGVVPTAPFFLD</sequence>
<reference evidence="6" key="1">
    <citation type="journal article" date="2019" name="Int. J. Syst. Evol. Microbiol.">
        <title>The Global Catalogue of Microorganisms (GCM) 10K type strain sequencing project: providing services to taxonomists for standard genome sequencing and annotation.</title>
        <authorList>
            <consortium name="The Broad Institute Genomics Platform"/>
            <consortium name="The Broad Institute Genome Sequencing Center for Infectious Disease"/>
            <person name="Wu L."/>
            <person name="Ma J."/>
        </authorList>
    </citation>
    <scope>NUCLEOTIDE SEQUENCE [LARGE SCALE GENOMIC DNA]</scope>
    <source>
        <strain evidence="6">XZYJT-10</strain>
    </source>
</reference>
<dbReference type="SUPFAM" id="SSF82171">
    <property type="entry name" value="DPP6 N-terminal domain-like"/>
    <property type="match status" value="1"/>
</dbReference>
<feature type="signal peptide" evidence="2">
    <location>
        <begin position="1"/>
        <end position="21"/>
    </location>
</feature>
<evidence type="ECO:0000313" key="6">
    <source>
        <dbReference type="Proteomes" id="UP001596548"/>
    </source>
</evidence>
<feature type="region of interest" description="Disordered" evidence="1">
    <location>
        <begin position="583"/>
        <end position="603"/>
    </location>
</feature>
<dbReference type="InterPro" id="IPR018910">
    <property type="entry name" value="LpqB_C"/>
</dbReference>
<evidence type="ECO:0000313" key="5">
    <source>
        <dbReference type="EMBL" id="MFC7276858.1"/>
    </source>
</evidence>
<dbReference type="Pfam" id="PF10646">
    <property type="entry name" value="Germane"/>
    <property type="match status" value="1"/>
</dbReference>
<feature type="domain" description="GerMN" evidence="3">
    <location>
        <begin position="178"/>
        <end position="276"/>
    </location>
</feature>
<feature type="chain" id="PRO_5046793096" evidence="2">
    <location>
        <begin position="22"/>
        <end position="603"/>
    </location>
</feature>
<protein>
    <submittedName>
        <fullName evidence="5">LpqB family beta-propeller domain-containing protein</fullName>
    </submittedName>
</protein>
<dbReference type="PROSITE" id="PS51257">
    <property type="entry name" value="PROKAR_LIPOPROTEIN"/>
    <property type="match status" value="1"/>
</dbReference>
<dbReference type="RefSeq" id="WP_378971709.1">
    <property type="nucleotide sequence ID" value="NZ_JBHTBJ010000017.1"/>
</dbReference>
<feature type="domain" description="Lipoprotein LpqB C-terminal" evidence="4">
    <location>
        <begin position="335"/>
        <end position="525"/>
    </location>
</feature>
<organism evidence="5 6">
    <name type="scientific">Paractinoplanes rhizophilus</name>
    <dbReference type="NCBI Taxonomy" id="1416877"/>
    <lineage>
        <taxon>Bacteria</taxon>
        <taxon>Bacillati</taxon>
        <taxon>Actinomycetota</taxon>
        <taxon>Actinomycetes</taxon>
        <taxon>Micromonosporales</taxon>
        <taxon>Micromonosporaceae</taxon>
        <taxon>Paractinoplanes</taxon>
    </lineage>
</organism>
<evidence type="ECO:0000256" key="1">
    <source>
        <dbReference type="SAM" id="MobiDB-lite"/>
    </source>
</evidence>
<dbReference type="EMBL" id="JBHTBJ010000017">
    <property type="protein sequence ID" value="MFC7276858.1"/>
    <property type="molecule type" value="Genomic_DNA"/>
</dbReference>
<dbReference type="Proteomes" id="UP001596548">
    <property type="component" value="Unassembled WGS sequence"/>
</dbReference>
<keyword evidence="2" id="KW-0732">Signal</keyword>